<dbReference type="STRING" id="285351.SAMN04488035_2160"/>
<dbReference type="PROSITE" id="PS50977">
    <property type="entry name" value="HTH_TETR_2"/>
    <property type="match status" value="1"/>
</dbReference>
<gene>
    <name evidence="5" type="ORF">SAMN04488035_2160</name>
</gene>
<dbReference type="PANTHER" id="PTHR30055:SF226">
    <property type="entry name" value="HTH-TYPE TRANSCRIPTIONAL REGULATOR PKSA"/>
    <property type="match status" value="1"/>
</dbReference>
<dbReference type="Pfam" id="PF19344">
    <property type="entry name" value="TetR_C_32"/>
    <property type="match status" value="1"/>
</dbReference>
<keyword evidence="1 2" id="KW-0238">DNA-binding</keyword>
<proteinExistence type="predicted"/>
<dbReference type="GO" id="GO:0000976">
    <property type="term" value="F:transcription cis-regulatory region binding"/>
    <property type="evidence" value="ECO:0007669"/>
    <property type="project" value="TreeGrafter"/>
</dbReference>
<dbReference type="RefSeq" id="WP_229828698.1">
    <property type="nucleotide sequence ID" value="NZ_BNAN01000003.1"/>
</dbReference>
<organism evidence="5 6">
    <name type="scientific">Flavimobilis marinus</name>
    <dbReference type="NCBI Taxonomy" id="285351"/>
    <lineage>
        <taxon>Bacteria</taxon>
        <taxon>Bacillati</taxon>
        <taxon>Actinomycetota</taxon>
        <taxon>Actinomycetes</taxon>
        <taxon>Micrococcales</taxon>
        <taxon>Jonesiaceae</taxon>
        <taxon>Flavimobilis</taxon>
    </lineage>
</organism>
<feature type="region of interest" description="Disordered" evidence="3">
    <location>
        <begin position="1"/>
        <end position="41"/>
    </location>
</feature>
<dbReference type="InterPro" id="IPR001647">
    <property type="entry name" value="HTH_TetR"/>
</dbReference>
<feature type="DNA-binding region" description="H-T-H motif" evidence="2">
    <location>
        <begin position="66"/>
        <end position="85"/>
    </location>
</feature>
<evidence type="ECO:0000256" key="1">
    <source>
        <dbReference type="ARBA" id="ARBA00023125"/>
    </source>
</evidence>
<accession>A0A1I2H528</accession>
<name>A0A1I2H528_9MICO</name>
<dbReference type="InterPro" id="IPR009057">
    <property type="entry name" value="Homeodomain-like_sf"/>
</dbReference>
<evidence type="ECO:0000256" key="2">
    <source>
        <dbReference type="PROSITE-ProRule" id="PRU00335"/>
    </source>
</evidence>
<dbReference type="Gene3D" id="1.10.357.10">
    <property type="entry name" value="Tetracycline Repressor, domain 2"/>
    <property type="match status" value="1"/>
</dbReference>
<dbReference type="EMBL" id="FONZ01000003">
    <property type="protein sequence ID" value="SFF24087.1"/>
    <property type="molecule type" value="Genomic_DNA"/>
</dbReference>
<evidence type="ECO:0000313" key="6">
    <source>
        <dbReference type="Proteomes" id="UP000198520"/>
    </source>
</evidence>
<feature type="compositionally biased region" description="Basic and acidic residues" evidence="3">
    <location>
        <begin position="1"/>
        <end position="12"/>
    </location>
</feature>
<dbReference type="Pfam" id="PF00440">
    <property type="entry name" value="TetR_N"/>
    <property type="match status" value="1"/>
</dbReference>
<dbReference type="Proteomes" id="UP000198520">
    <property type="component" value="Unassembled WGS sequence"/>
</dbReference>
<dbReference type="InterPro" id="IPR045823">
    <property type="entry name" value="TetR_C_32"/>
</dbReference>
<dbReference type="InterPro" id="IPR050109">
    <property type="entry name" value="HTH-type_TetR-like_transc_reg"/>
</dbReference>
<evidence type="ECO:0000259" key="4">
    <source>
        <dbReference type="PROSITE" id="PS50977"/>
    </source>
</evidence>
<reference evidence="6" key="1">
    <citation type="submission" date="2016-10" db="EMBL/GenBank/DDBJ databases">
        <authorList>
            <person name="Varghese N."/>
            <person name="Submissions S."/>
        </authorList>
    </citation>
    <scope>NUCLEOTIDE SEQUENCE [LARGE SCALE GENOMIC DNA]</scope>
    <source>
        <strain evidence="6">DSM 19083</strain>
    </source>
</reference>
<dbReference type="SUPFAM" id="SSF46689">
    <property type="entry name" value="Homeodomain-like"/>
    <property type="match status" value="1"/>
</dbReference>
<protein>
    <submittedName>
        <fullName evidence="5">Transcriptional regulator, TetR family</fullName>
    </submittedName>
</protein>
<dbReference type="AlphaFoldDB" id="A0A1I2H528"/>
<dbReference type="PANTHER" id="PTHR30055">
    <property type="entry name" value="HTH-TYPE TRANSCRIPTIONAL REGULATOR RUTR"/>
    <property type="match status" value="1"/>
</dbReference>
<evidence type="ECO:0000256" key="3">
    <source>
        <dbReference type="SAM" id="MobiDB-lite"/>
    </source>
</evidence>
<evidence type="ECO:0000313" key="5">
    <source>
        <dbReference type="EMBL" id="SFF24087.1"/>
    </source>
</evidence>
<feature type="domain" description="HTH tetR-type" evidence="4">
    <location>
        <begin position="44"/>
        <end position="103"/>
    </location>
</feature>
<sequence>MSRITSVDDDHGTNAGRLPSTRTAASDASAVPDGRSTRWDEHRAARRAELVRAARKAVHRLGPDISMDEIATQLGTSKSIVYRYFTDKVGLQNAVGEAVVNAIHDTLDAAYHQASTPRAALQEMVSAYLAMIAHSPSVYYFVTRNVPVATSVAPPPSGGETAQSAPLSSFLHSVVALLARPFAQEVGGDNYDDAQINAWASGAVGFVTATGEWWLSNRDAPGTPDREAFATQITAWLWAGPIGLLARDAAGRRQT</sequence>
<keyword evidence="6" id="KW-1185">Reference proteome</keyword>
<dbReference type="GO" id="GO:0003700">
    <property type="term" value="F:DNA-binding transcription factor activity"/>
    <property type="evidence" value="ECO:0007669"/>
    <property type="project" value="TreeGrafter"/>
</dbReference>